<dbReference type="SUPFAM" id="SSF55718">
    <property type="entry name" value="SCP-like"/>
    <property type="match status" value="1"/>
</dbReference>
<feature type="domain" description="SCP2" evidence="1">
    <location>
        <begin position="12"/>
        <end position="98"/>
    </location>
</feature>
<sequence>MSLDSITAEIRDKAQSMDANGKTIKIDFQGDGTIFIDGANTPPTVSNDDNDADVTLIISEENFEGLMDGSLNPQMAFMMGKLKIDGDMGLALKLGDLFS</sequence>
<reference evidence="2" key="1">
    <citation type="submission" date="2018-06" db="EMBL/GenBank/DDBJ databases">
        <authorList>
            <person name="Zhirakovskaya E."/>
        </authorList>
    </citation>
    <scope>NUCLEOTIDE SEQUENCE</scope>
</reference>
<dbReference type="GO" id="GO:0005829">
    <property type="term" value="C:cytosol"/>
    <property type="evidence" value="ECO:0007669"/>
    <property type="project" value="TreeGrafter"/>
</dbReference>
<proteinExistence type="predicted"/>
<dbReference type="PANTHER" id="PTHR10094:SF25">
    <property type="entry name" value="SCP2 STEROL-BINDING DOMAIN-CONTAINING PROTEIN 1"/>
    <property type="match status" value="1"/>
</dbReference>
<dbReference type="Pfam" id="PF02036">
    <property type="entry name" value="SCP2"/>
    <property type="match status" value="1"/>
</dbReference>
<evidence type="ECO:0000313" key="2">
    <source>
        <dbReference type="EMBL" id="VAV97633.1"/>
    </source>
</evidence>
<dbReference type="InterPro" id="IPR003033">
    <property type="entry name" value="SCP2_sterol-bd_dom"/>
</dbReference>
<protein>
    <recommendedName>
        <fullName evidence="1">SCP2 domain-containing protein</fullName>
    </recommendedName>
</protein>
<dbReference type="AlphaFoldDB" id="A0A3B0SMK5"/>
<gene>
    <name evidence="2" type="ORF">MNBD_ALPHA02-1368</name>
</gene>
<name>A0A3B0SMK5_9ZZZZ</name>
<dbReference type="EMBL" id="UOED01000119">
    <property type="protein sequence ID" value="VAV97633.1"/>
    <property type="molecule type" value="Genomic_DNA"/>
</dbReference>
<evidence type="ECO:0000259" key="1">
    <source>
        <dbReference type="Pfam" id="PF02036"/>
    </source>
</evidence>
<dbReference type="PANTHER" id="PTHR10094">
    <property type="entry name" value="STEROL CARRIER PROTEIN 2 SCP-2 FAMILY PROTEIN"/>
    <property type="match status" value="1"/>
</dbReference>
<accession>A0A3B0SMK5</accession>
<dbReference type="Gene3D" id="3.30.1050.10">
    <property type="entry name" value="SCP2 sterol-binding domain"/>
    <property type="match status" value="1"/>
</dbReference>
<dbReference type="InterPro" id="IPR036527">
    <property type="entry name" value="SCP2_sterol-bd_dom_sf"/>
</dbReference>
<organism evidence="2">
    <name type="scientific">hydrothermal vent metagenome</name>
    <dbReference type="NCBI Taxonomy" id="652676"/>
    <lineage>
        <taxon>unclassified sequences</taxon>
        <taxon>metagenomes</taxon>
        <taxon>ecological metagenomes</taxon>
    </lineage>
</organism>